<dbReference type="InterPro" id="IPR003448">
    <property type="entry name" value="Mopterin_biosynth_MoaE"/>
</dbReference>
<dbReference type="AlphaFoldDB" id="A0A5K1IYZ6"/>
<reference evidence="1 2" key="1">
    <citation type="submission" date="2019-10" db="EMBL/GenBank/DDBJ databases">
        <authorList>
            <person name="Wolf R A."/>
        </authorList>
    </citation>
    <scope>NUCLEOTIDE SEQUENCE [LARGE SCALE GENOMIC DNA]</scope>
    <source>
        <strain evidence="1">Collinsella_aerofaciens_MC2</strain>
    </source>
</reference>
<dbReference type="InterPro" id="IPR036563">
    <property type="entry name" value="MoaE_sf"/>
</dbReference>
<gene>
    <name evidence="1" type="ORF">KCJAJFAP_00066</name>
</gene>
<accession>A0A5K1IYZ6</accession>
<protein>
    <recommendedName>
        <fullName evidence="3">Molybdopterin biosynthesis protein</fullName>
    </recommendedName>
</protein>
<organism evidence="1 2">
    <name type="scientific">Collinsella aerofaciens</name>
    <dbReference type="NCBI Taxonomy" id="74426"/>
    <lineage>
        <taxon>Bacteria</taxon>
        <taxon>Bacillati</taxon>
        <taxon>Actinomycetota</taxon>
        <taxon>Coriobacteriia</taxon>
        <taxon>Coriobacteriales</taxon>
        <taxon>Coriobacteriaceae</taxon>
        <taxon>Collinsella</taxon>
    </lineage>
</organism>
<dbReference type="Proteomes" id="UP000361836">
    <property type="component" value="Unassembled WGS sequence"/>
</dbReference>
<sequence length="138" mass="14567">MFENGKTMPSIDAWLREAKADASAAGCGMYLTHNGVVRATPKSEVRGIETGGVAPGHRVGGMVFGFDAEKVQAAIEATRAMPGIGYVRVWLASGELAVGDDIMLVLIGGDIRPHVVDALQELVGTIKNECVSEVEREA</sequence>
<dbReference type="SUPFAM" id="SSF54690">
    <property type="entry name" value="Molybdopterin synthase subunit MoaE"/>
    <property type="match status" value="1"/>
</dbReference>
<keyword evidence="2" id="KW-1185">Reference proteome</keyword>
<proteinExistence type="predicted"/>
<dbReference type="EMBL" id="CABWIE010000019">
    <property type="protein sequence ID" value="VWL94674.1"/>
    <property type="molecule type" value="Genomic_DNA"/>
</dbReference>
<name>A0A5K1IYZ6_9ACTN</name>
<dbReference type="RefSeq" id="WP_226798348.1">
    <property type="nucleotide sequence ID" value="NZ_CABWIE010000019.1"/>
</dbReference>
<dbReference type="Pfam" id="PF02391">
    <property type="entry name" value="MoaE"/>
    <property type="match status" value="1"/>
</dbReference>
<evidence type="ECO:0000313" key="2">
    <source>
        <dbReference type="Proteomes" id="UP000361836"/>
    </source>
</evidence>
<dbReference type="Gene3D" id="3.90.1170.40">
    <property type="entry name" value="Molybdopterin biosynthesis MoaE subunit"/>
    <property type="match status" value="1"/>
</dbReference>
<dbReference type="GO" id="GO:0006777">
    <property type="term" value="P:Mo-molybdopterin cofactor biosynthetic process"/>
    <property type="evidence" value="ECO:0007669"/>
    <property type="project" value="InterPro"/>
</dbReference>
<evidence type="ECO:0000313" key="1">
    <source>
        <dbReference type="EMBL" id="VWL94674.1"/>
    </source>
</evidence>
<evidence type="ECO:0008006" key="3">
    <source>
        <dbReference type="Google" id="ProtNLM"/>
    </source>
</evidence>